<organism evidence="1 2">
    <name type="scientific">Prunus armeniaca</name>
    <name type="common">Apricot</name>
    <name type="synonym">Armeniaca vulgaris</name>
    <dbReference type="NCBI Taxonomy" id="36596"/>
    <lineage>
        <taxon>Eukaryota</taxon>
        <taxon>Viridiplantae</taxon>
        <taxon>Streptophyta</taxon>
        <taxon>Embryophyta</taxon>
        <taxon>Tracheophyta</taxon>
        <taxon>Spermatophyta</taxon>
        <taxon>Magnoliopsida</taxon>
        <taxon>eudicotyledons</taxon>
        <taxon>Gunneridae</taxon>
        <taxon>Pentapetalae</taxon>
        <taxon>rosids</taxon>
        <taxon>fabids</taxon>
        <taxon>Rosales</taxon>
        <taxon>Rosaceae</taxon>
        <taxon>Amygdaloideae</taxon>
        <taxon>Amygdaleae</taxon>
        <taxon>Prunus</taxon>
    </lineage>
</organism>
<evidence type="ECO:0000313" key="1">
    <source>
        <dbReference type="EMBL" id="CAB4316394.1"/>
    </source>
</evidence>
<dbReference type="AlphaFoldDB" id="A0A6J5XZ86"/>
<dbReference type="EMBL" id="CAEKKB010000007">
    <property type="protein sequence ID" value="CAB4316394.1"/>
    <property type="molecule type" value="Genomic_DNA"/>
</dbReference>
<keyword evidence="2" id="KW-1185">Reference proteome</keyword>
<proteinExistence type="predicted"/>
<reference evidence="2" key="1">
    <citation type="journal article" date="2020" name="Genome Biol.">
        <title>Gamete binning: chromosome-level and haplotype-resolved genome assembly enabled by high-throughput single-cell sequencing of gamete genomes.</title>
        <authorList>
            <person name="Campoy J.A."/>
            <person name="Sun H."/>
            <person name="Goel M."/>
            <person name="Jiao W.-B."/>
            <person name="Folz-Donahue K."/>
            <person name="Wang N."/>
            <person name="Rubio M."/>
            <person name="Liu C."/>
            <person name="Kukat C."/>
            <person name="Ruiz D."/>
            <person name="Huettel B."/>
            <person name="Schneeberger K."/>
        </authorList>
    </citation>
    <scope>NUCLEOTIDE SEQUENCE [LARGE SCALE GENOMIC DNA]</scope>
    <source>
        <strain evidence="2">cv. Rojo Pasion</strain>
    </source>
</reference>
<protein>
    <submittedName>
        <fullName evidence="1">Uncharacterized protein</fullName>
    </submittedName>
</protein>
<name>A0A6J5XZ86_PRUAR</name>
<sequence length="116" mass="12587">MGGSAMRHGDTKEAVIGGRTTMYRGAVMVECVRPSRETVREVVAGASCCPLGCKAVLALRWLCCWRWNIALNHGAARDDSGSNSWNRGGIHCAVVLGHGLSCRKRRCPQSRDVMVT</sequence>
<gene>
    <name evidence="1" type="ORF">ORAREDHAP_LOCUS41679</name>
</gene>
<evidence type="ECO:0000313" key="2">
    <source>
        <dbReference type="Proteomes" id="UP000507245"/>
    </source>
</evidence>
<accession>A0A6J5XZ86</accession>
<dbReference type="Proteomes" id="UP000507245">
    <property type="component" value="Unassembled WGS sequence"/>
</dbReference>